<organism evidence="6 7">
    <name type="scientific">Streptomyces qinglanensis</name>
    <dbReference type="NCBI Taxonomy" id="943816"/>
    <lineage>
        <taxon>Bacteria</taxon>
        <taxon>Bacillati</taxon>
        <taxon>Actinomycetota</taxon>
        <taxon>Actinomycetes</taxon>
        <taxon>Kitasatosporales</taxon>
        <taxon>Streptomycetaceae</taxon>
        <taxon>Streptomyces</taxon>
    </lineage>
</organism>
<dbReference type="Gene3D" id="3.40.190.10">
    <property type="entry name" value="Periplasmic binding protein-like II"/>
    <property type="match status" value="2"/>
</dbReference>
<keyword evidence="3" id="KW-0238">DNA-binding</keyword>
<dbReference type="GO" id="GO:0003700">
    <property type="term" value="F:DNA-binding transcription factor activity"/>
    <property type="evidence" value="ECO:0007669"/>
    <property type="project" value="InterPro"/>
</dbReference>
<reference evidence="6 7" key="1">
    <citation type="journal article" date="2016" name="Front. Microbiol.">
        <title>Comparative Genomics Analysis of Streptomyces Species Reveals Their Adaptation to the Marine Environment and Their Diversity at the Genomic Level.</title>
        <authorList>
            <person name="Tian X."/>
            <person name="Zhang Z."/>
            <person name="Yang T."/>
            <person name="Chen M."/>
            <person name="Li J."/>
            <person name="Chen F."/>
            <person name="Yang J."/>
            <person name="Li W."/>
            <person name="Zhang B."/>
            <person name="Zhang Z."/>
            <person name="Wu J."/>
            <person name="Zhang C."/>
            <person name="Long L."/>
            <person name="Xiao J."/>
        </authorList>
    </citation>
    <scope>NUCLEOTIDE SEQUENCE [LARGE SCALE GENOMIC DNA]</scope>
    <source>
        <strain evidence="6 7">SCSIO M10379</strain>
    </source>
</reference>
<dbReference type="PROSITE" id="PS50931">
    <property type="entry name" value="HTH_LYSR"/>
    <property type="match status" value="1"/>
</dbReference>
<gene>
    <name evidence="6" type="ORF">AN217_09505</name>
</gene>
<dbReference type="EMBL" id="LJGV01000022">
    <property type="protein sequence ID" value="OEU98027.1"/>
    <property type="molecule type" value="Genomic_DNA"/>
</dbReference>
<feature type="domain" description="HTH lysR-type" evidence="5">
    <location>
        <begin position="1"/>
        <end position="58"/>
    </location>
</feature>
<evidence type="ECO:0000313" key="7">
    <source>
        <dbReference type="Proteomes" id="UP000175829"/>
    </source>
</evidence>
<evidence type="ECO:0000259" key="5">
    <source>
        <dbReference type="PROSITE" id="PS50931"/>
    </source>
</evidence>
<dbReference type="AlphaFoldDB" id="A0A1E7K265"/>
<sequence length="302" mass="32725">MELKHLETFLVVARHLHFTRAARELGYVQSSVTAHVKALEAELGVALFERPGRRVALTESGRELCGHARVLLGRAEQARDAVRGAGEDPDQMRGTLRMAAPESLCAHHLPPVLRAMRTRFPRLHLAFRPAGRGPLLDALAEGTIDAGFLQEEAVTAPGVAAERMRREPLRLVARPEHPLAGKRRVATEELAGETVLLLEPGCVQRVVMERELSRAGLCPPTVEFFSLEALRRCAAAGLGVGAAPASSVDGEIARGELAALAWEHRPVLDVFFVRHAARSVPPAVRELAALARELWSGPEPAA</sequence>
<evidence type="ECO:0000313" key="6">
    <source>
        <dbReference type="EMBL" id="OEU98027.1"/>
    </source>
</evidence>
<evidence type="ECO:0000256" key="1">
    <source>
        <dbReference type="ARBA" id="ARBA00009437"/>
    </source>
</evidence>
<proteinExistence type="inferred from homology"/>
<dbReference type="Pfam" id="PF03466">
    <property type="entry name" value="LysR_substrate"/>
    <property type="match status" value="1"/>
</dbReference>
<dbReference type="PANTHER" id="PTHR30126">
    <property type="entry name" value="HTH-TYPE TRANSCRIPTIONAL REGULATOR"/>
    <property type="match status" value="1"/>
</dbReference>
<dbReference type="PATRIC" id="fig|943816.4.peg.1300"/>
<dbReference type="SUPFAM" id="SSF53850">
    <property type="entry name" value="Periplasmic binding protein-like II"/>
    <property type="match status" value="1"/>
</dbReference>
<evidence type="ECO:0000256" key="3">
    <source>
        <dbReference type="ARBA" id="ARBA00023125"/>
    </source>
</evidence>
<keyword evidence="4" id="KW-0804">Transcription</keyword>
<dbReference type="InterPro" id="IPR005119">
    <property type="entry name" value="LysR_subst-bd"/>
</dbReference>
<comment type="similarity">
    <text evidence="1">Belongs to the LysR transcriptional regulatory family.</text>
</comment>
<accession>A0A1E7K265</accession>
<dbReference type="CDD" id="cd05466">
    <property type="entry name" value="PBP2_LTTR_substrate"/>
    <property type="match status" value="1"/>
</dbReference>
<evidence type="ECO:0000256" key="2">
    <source>
        <dbReference type="ARBA" id="ARBA00023015"/>
    </source>
</evidence>
<dbReference type="Pfam" id="PF00126">
    <property type="entry name" value="HTH_1"/>
    <property type="match status" value="1"/>
</dbReference>
<dbReference type="SUPFAM" id="SSF46785">
    <property type="entry name" value="Winged helix' DNA-binding domain"/>
    <property type="match status" value="1"/>
</dbReference>
<comment type="caution">
    <text evidence="6">The sequence shown here is derived from an EMBL/GenBank/DDBJ whole genome shotgun (WGS) entry which is preliminary data.</text>
</comment>
<evidence type="ECO:0000256" key="4">
    <source>
        <dbReference type="ARBA" id="ARBA00023163"/>
    </source>
</evidence>
<dbReference type="Gene3D" id="1.10.10.10">
    <property type="entry name" value="Winged helix-like DNA-binding domain superfamily/Winged helix DNA-binding domain"/>
    <property type="match status" value="1"/>
</dbReference>
<keyword evidence="2" id="KW-0805">Transcription regulation</keyword>
<dbReference type="InterPro" id="IPR000847">
    <property type="entry name" value="LysR_HTH_N"/>
</dbReference>
<dbReference type="Proteomes" id="UP000175829">
    <property type="component" value="Unassembled WGS sequence"/>
</dbReference>
<protein>
    <submittedName>
        <fullName evidence="6">LysR family transcriptional regulator</fullName>
    </submittedName>
</protein>
<name>A0A1E7K265_9ACTN</name>
<dbReference type="FunFam" id="1.10.10.10:FF:000001">
    <property type="entry name" value="LysR family transcriptional regulator"/>
    <property type="match status" value="1"/>
</dbReference>
<dbReference type="InterPro" id="IPR036388">
    <property type="entry name" value="WH-like_DNA-bd_sf"/>
</dbReference>
<dbReference type="PRINTS" id="PR00039">
    <property type="entry name" value="HTHLYSR"/>
</dbReference>
<dbReference type="InterPro" id="IPR036390">
    <property type="entry name" value="WH_DNA-bd_sf"/>
</dbReference>
<dbReference type="RefSeq" id="WP_019358761.1">
    <property type="nucleotide sequence ID" value="NZ_LJGV01000022.1"/>
</dbReference>
<dbReference type="PANTHER" id="PTHR30126:SF40">
    <property type="entry name" value="HTH-TYPE TRANSCRIPTIONAL REGULATOR GLTR"/>
    <property type="match status" value="1"/>
</dbReference>
<dbReference type="GO" id="GO:0000976">
    <property type="term" value="F:transcription cis-regulatory region binding"/>
    <property type="evidence" value="ECO:0007669"/>
    <property type="project" value="TreeGrafter"/>
</dbReference>